<protein>
    <recommendedName>
        <fullName evidence="8">Mitotic-spindle organizing protein 1</fullName>
    </recommendedName>
</protein>
<gene>
    <name evidence="6" type="ORF">DSTB1V02_LOCUS4794</name>
</gene>
<accession>A0A7R8XBS5</accession>
<comment type="similarity">
    <text evidence="2">Belongs to the MOZART1 family.</text>
</comment>
<proteinExistence type="inferred from homology"/>
<dbReference type="GO" id="GO:0090307">
    <property type="term" value="P:mitotic spindle assembly"/>
    <property type="evidence" value="ECO:0007669"/>
    <property type="project" value="TreeGrafter"/>
</dbReference>
<evidence type="ECO:0000256" key="5">
    <source>
        <dbReference type="SAM" id="MobiDB-lite"/>
    </source>
</evidence>
<sequence length="81" mass="8803">MPERMVDPAQQSGMPNSSEGSVVQNVQSMNILLDISDLLNTGLDAETLAVCVRLLELGIPAQALAMTIKELRKVRHNLEST</sequence>
<comment type="subcellular location">
    <subcellularLocation>
        <location evidence="1">Cytoplasm</location>
        <location evidence="1">Cytoskeleton</location>
        <location evidence="1">Microtubule organizing center</location>
    </subcellularLocation>
</comment>
<evidence type="ECO:0000313" key="6">
    <source>
        <dbReference type="EMBL" id="CAD7244911.1"/>
    </source>
</evidence>
<dbReference type="GO" id="GO:0033566">
    <property type="term" value="P:gamma-tubulin complex localization"/>
    <property type="evidence" value="ECO:0007669"/>
    <property type="project" value="InterPro"/>
</dbReference>
<feature type="compositionally biased region" description="Polar residues" evidence="5">
    <location>
        <begin position="9"/>
        <end position="21"/>
    </location>
</feature>
<evidence type="ECO:0000313" key="7">
    <source>
        <dbReference type="Proteomes" id="UP000677054"/>
    </source>
</evidence>
<feature type="region of interest" description="Disordered" evidence="5">
    <location>
        <begin position="1"/>
        <end position="21"/>
    </location>
</feature>
<dbReference type="OrthoDB" id="48571at2759"/>
<dbReference type="PANTHER" id="PTHR28520:SF2">
    <property type="entry name" value="MITOTIC-SPINDLE ORGANIZING PROTEIN 1"/>
    <property type="match status" value="1"/>
</dbReference>
<evidence type="ECO:0000256" key="2">
    <source>
        <dbReference type="ARBA" id="ARBA00011015"/>
    </source>
</evidence>
<evidence type="ECO:0000256" key="3">
    <source>
        <dbReference type="ARBA" id="ARBA00022490"/>
    </source>
</evidence>
<dbReference type="GO" id="GO:0051415">
    <property type="term" value="P:microtubule nucleation by interphase microtubule organizing center"/>
    <property type="evidence" value="ECO:0007669"/>
    <property type="project" value="TreeGrafter"/>
</dbReference>
<keyword evidence="3" id="KW-0963">Cytoplasm</keyword>
<dbReference type="PANTHER" id="PTHR28520">
    <property type="entry name" value="MITOTIC-SPINDLE ORGANIZING PROTEIN 1"/>
    <property type="match status" value="1"/>
</dbReference>
<evidence type="ECO:0008006" key="8">
    <source>
        <dbReference type="Google" id="ProtNLM"/>
    </source>
</evidence>
<dbReference type="GO" id="GO:0000931">
    <property type="term" value="C:gamma-tubulin ring complex"/>
    <property type="evidence" value="ECO:0007669"/>
    <property type="project" value="InterPro"/>
</dbReference>
<dbReference type="Proteomes" id="UP000677054">
    <property type="component" value="Unassembled WGS sequence"/>
</dbReference>
<dbReference type="EMBL" id="CAJPEV010000738">
    <property type="protein sequence ID" value="CAG0888072.1"/>
    <property type="molecule type" value="Genomic_DNA"/>
</dbReference>
<dbReference type="InterPro" id="IPR022214">
    <property type="entry name" value="MZT1"/>
</dbReference>
<keyword evidence="7" id="KW-1185">Reference proteome</keyword>
<dbReference type="Pfam" id="PF12554">
    <property type="entry name" value="MOZART1"/>
    <property type="match status" value="1"/>
</dbReference>
<dbReference type="GO" id="GO:0005819">
    <property type="term" value="C:spindle"/>
    <property type="evidence" value="ECO:0007669"/>
    <property type="project" value="TreeGrafter"/>
</dbReference>
<dbReference type="EMBL" id="LR900255">
    <property type="protein sequence ID" value="CAD7244911.1"/>
    <property type="molecule type" value="Genomic_DNA"/>
</dbReference>
<dbReference type="GO" id="GO:0005813">
    <property type="term" value="C:centrosome"/>
    <property type="evidence" value="ECO:0007669"/>
    <property type="project" value="TreeGrafter"/>
</dbReference>
<dbReference type="AlphaFoldDB" id="A0A7R8XBS5"/>
<evidence type="ECO:0000256" key="4">
    <source>
        <dbReference type="ARBA" id="ARBA00023212"/>
    </source>
</evidence>
<name>A0A7R8XBS5_9CRUS</name>
<dbReference type="GO" id="GO:0031021">
    <property type="term" value="C:interphase microtubule organizing center"/>
    <property type="evidence" value="ECO:0007669"/>
    <property type="project" value="TreeGrafter"/>
</dbReference>
<reference evidence="6" key="1">
    <citation type="submission" date="2020-11" db="EMBL/GenBank/DDBJ databases">
        <authorList>
            <person name="Tran Van P."/>
        </authorList>
    </citation>
    <scope>NUCLEOTIDE SEQUENCE</scope>
</reference>
<evidence type="ECO:0000256" key="1">
    <source>
        <dbReference type="ARBA" id="ARBA00004267"/>
    </source>
</evidence>
<organism evidence="6">
    <name type="scientific">Darwinula stevensoni</name>
    <dbReference type="NCBI Taxonomy" id="69355"/>
    <lineage>
        <taxon>Eukaryota</taxon>
        <taxon>Metazoa</taxon>
        <taxon>Ecdysozoa</taxon>
        <taxon>Arthropoda</taxon>
        <taxon>Crustacea</taxon>
        <taxon>Oligostraca</taxon>
        <taxon>Ostracoda</taxon>
        <taxon>Podocopa</taxon>
        <taxon>Podocopida</taxon>
        <taxon>Darwinulocopina</taxon>
        <taxon>Darwinuloidea</taxon>
        <taxon>Darwinulidae</taxon>
        <taxon>Darwinula</taxon>
    </lineage>
</organism>
<keyword evidence="4" id="KW-0206">Cytoskeleton</keyword>